<feature type="signal peptide" evidence="2">
    <location>
        <begin position="1"/>
        <end position="22"/>
    </location>
</feature>
<dbReference type="GO" id="GO:0008061">
    <property type="term" value="F:chitin binding"/>
    <property type="evidence" value="ECO:0007669"/>
    <property type="project" value="InterPro"/>
</dbReference>
<organism evidence="4">
    <name type="scientific">Musca domestica</name>
    <name type="common">House fly</name>
    <dbReference type="NCBI Taxonomy" id="7370"/>
    <lineage>
        <taxon>Eukaryota</taxon>
        <taxon>Metazoa</taxon>
        <taxon>Ecdysozoa</taxon>
        <taxon>Arthropoda</taxon>
        <taxon>Hexapoda</taxon>
        <taxon>Insecta</taxon>
        <taxon>Pterygota</taxon>
        <taxon>Neoptera</taxon>
        <taxon>Endopterygota</taxon>
        <taxon>Diptera</taxon>
        <taxon>Brachycera</taxon>
        <taxon>Muscomorpha</taxon>
        <taxon>Muscoidea</taxon>
        <taxon>Muscidae</taxon>
        <taxon>Musca</taxon>
    </lineage>
</organism>
<dbReference type="EnsemblMetazoa" id="MDOA011640-RA">
    <property type="protein sequence ID" value="MDOA011640-PA"/>
    <property type="gene ID" value="MDOA011640"/>
</dbReference>
<keyword evidence="2" id="KW-0732">Signal</keyword>
<name>A0A1I8N565_MUSDO</name>
<evidence type="ECO:0000259" key="3">
    <source>
        <dbReference type="PROSITE" id="PS50940"/>
    </source>
</evidence>
<dbReference type="OrthoDB" id="6020543at2759"/>
<gene>
    <name evidence="4" type="primary">101898714</name>
    <name evidence="6" type="synonym">LOC101898714</name>
</gene>
<dbReference type="VEuPathDB" id="VectorBase:MDOMA2_015603"/>
<feature type="domain" description="Chitin-binding type-2" evidence="3">
    <location>
        <begin position="28"/>
        <end position="85"/>
    </location>
</feature>
<keyword evidence="5" id="KW-1185">Reference proteome</keyword>
<dbReference type="SUPFAM" id="SSF57625">
    <property type="entry name" value="Invertebrate chitin-binding proteins"/>
    <property type="match status" value="4"/>
</dbReference>
<protein>
    <submittedName>
        <fullName evidence="6">Cell wall protein DAN4</fullName>
    </submittedName>
</protein>
<dbReference type="Gene3D" id="2.170.140.10">
    <property type="entry name" value="Chitin binding domain"/>
    <property type="match status" value="1"/>
</dbReference>
<evidence type="ECO:0000313" key="4">
    <source>
        <dbReference type="EnsemblMetazoa" id="MDOA011640-PA"/>
    </source>
</evidence>
<dbReference type="SMART" id="SM00494">
    <property type="entry name" value="ChtBD2"/>
    <property type="match status" value="4"/>
</dbReference>
<feature type="region of interest" description="Disordered" evidence="1">
    <location>
        <begin position="202"/>
        <end position="404"/>
    </location>
</feature>
<feature type="compositionally biased region" description="Low complexity" evidence="1">
    <location>
        <begin position="208"/>
        <end position="325"/>
    </location>
</feature>
<dbReference type="PROSITE" id="PS50940">
    <property type="entry name" value="CHIT_BIND_II"/>
    <property type="match status" value="4"/>
</dbReference>
<dbReference type="Proteomes" id="UP001652621">
    <property type="component" value="Unplaced"/>
</dbReference>
<evidence type="ECO:0000313" key="6">
    <source>
        <dbReference type="RefSeq" id="XP_005183573.1"/>
    </source>
</evidence>
<evidence type="ECO:0000313" key="5">
    <source>
        <dbReference type="Proteomes" id="UP001652621"/>
    </source>
</evidence>
<proteinExistence type="predicted"/>
<feature type="domain" description="Chitin-binding type-2" evidence="3">
    <location>
        <begin position="111"/>
        <end position="168"/>
    </location>
</feature>
<dbReference type="VEuPathDB" id="VectorBase:MDOA011640"/>
<dbReference type="GeneID" id="101898714"/>
<dbReference type="AlphaFoldDB" id="A0A1I8N565"/>
<sequence>MEKVSILLFVALMALSVDTLKADSFVSDTLCYSKADGTLLRISDTCSSYIYCLSQKALTINCPSGMGFSSMARGCVQYSQSDCANEKSNVVHFETQSSVNTDSTADSTFSWSICYSQRDGASFPIKGDCRMFIYCLAEMPLPIPCLFGKGYSTALGICVPYDQSDCVITSTTSTTVATSSSTSDEYTTLSTLTTTSANILPVTTPTGSTTSQVETTSAATTTVAQSTTSETTTGAPTTTSETTTEVATTTSEGTTQTTTPATTTSVQTTTSESTTTPETTTAAPTTTPETTTAVPTTTSQTTTETDTTTYPSTTTTSVNTTNPTVNIPLTVLPLTSTTAGPTTNTTAGDSTTEEPTTQTATTTVGSTTTTFETTASETPVTTPTTTSPLTSQPTIPPITTPTTPNPSLSILQELCKNKTAGSHVPYPYDDTEYVICPNPSPEIVKCPTHSEYDPKTGQCKSDIGFINMPHCLEVAYGQAIPFIGDCTKYYLCFGKKAMNKIWQCEVNWLFNAELASCVPQELYQCPW</sequence>
<dbReference type="Pfam" id="PF01607">
    <property type="entry name" value="CBM_14"/>
    <property type="match status" value="4"/>
</dbReference>
<feature type="domain" description="Chitin-binding type-2" evidence="3">
    <location>
        <begin position="468"/>
        <end position="527"/>
    </location>
</feature>
<feature type="compositionally biased region" description="Low complexity" evidence="1">
    <location>
        <begin position="332"/>
        <end position="393"/>
    </location>
</feature>
<dbReference type="InterPro" id="IPR002557">
    <property type="entry name" value="Chitin-bd_dom"/>
</dbReference>
<accession>A0A1I8N565</accession>
<dbReference type="InterPro" id="IPR036508">
    <property type="entry name" value="Chitin-bd_dom_sf"/>
</dbReference>
<evidence type="ECO:0000256" key="2">
    <source>
        <dbReference type="SAM" id="SignalP"/>
    </source>
</evidence>
<reference evidence="4" key="1">
    <citation type="submission" date="2020-05" db="UniProtKB">
        <authorList>
            <consortium name="EnsemblMetazoa"/>
        </authorList>
    </citation>
    <scope>IDENTIFICATION</scope>
    <source>
        <strain evidence="4">Aabys</strain>
    </source>
</reference>
<dbReference type="GO" id="GO:0005576">
    <property type="term" value="C:extracellular region"/>
    <property type="evidence" value="ECO:0007669"/>
    <property type="project" value="InterPro"/>
</dbReference>
<dbReference type="eggNOG" id="ENOG502RTK5">
    <property type="taxonomic scope" value="Eukaryota"/>
</dbReference>
<dbReference type="KEGG" id="mde:101898714"/>
<feature type="chain" id="PRO_5044561351" evidence="2">
    <location>
        <begin position="23"/>
        <end position="527"/>
    </location>
</feature>
<evidence type="ECO:0000256" key="1">
    <source>
        <dbReference type="SAM" id="MobiDB-lite"/>
    </source>
</evidence>
<reference evidence="6" key="2">
    <citation type="submission" date="2025-04" db="UniProtKB">
        <authorList>
            <consortium name="RefSeq"/>
        </authorList>
    </citation>
    <scope>IDENTIFICATION</scope>
    <source>
        <strain evidence="6">Aabys</strain>
    </source>
</reference>
<dbReference type="RefSeq" id="XP_005183573.1">
    <property type="nucleotide sequence ID" value="XM_005183516.2"/>
</dbReference>
<feature type="domain" description="Chitin-binding type-2" evidence="3">
    <location>
        <begin position="412"/>
        <end position="459"/>
    </location>
</feature>